<keyword evidence="11 24" id="KW-0418">Kinase</keyword>
<dbReference type="PRINTS" id="PR00109">
    <property type="entry name" value="TYRKINASE"/>
</dbReference>
<evidence type="ECO:0000256" key="9">
    <source>
        <dbReference type="ARBA" id="ARBA00022679"/>
    </source>
</evidence>
<dbReference type="PROSITE" id="PS50057">
    <property type="entry name" value="FERM_3"/>
    <property type="match status" value="1"/>
</dbReference>
<dbReference type="GO" id="GO:0030182">
    <property type="term" value="P:neuron differentiation"/>
    <property type="evidence" value="ECO:0007669"/>
    <property type="project" value="UniProtKB-ARBA"/>
</dbReference>
<evidence type="ECO:0000256" key="2">
    <source>
        <dbReference type="ARBA" id="ARBA00004316"/>
    </source>
</evidence>
<comment type="subcellular location">
    <subcellularLocation>
        <location evidence="1">Cell junction</location>
        <location evidence="1">Focal adhesion</location>
    </subcellularLocation>
    <subcellularLocation>
        <location evidence="3">Cell membrane</location>
        <topology evidence="3">Peripheral membrane protein</topology>
        <orientation evidence="3">Cytoplasmic side</orientation>
    </subcellularLocation>
    <subcellularLocation>
        <location evidence="2">Cell projection</location>
    </subcellularLocation>
    <subcellularLocation>
        <location evidence="4">Cytoplasm</location>
    </subcellularLocation>
</comment>
<dbReference type="Proteomes" id="UP000669903">
    <property type="component" value="Unassembled WGS sequence"/>
</dbReference>
<keyword evidence="6" id="KW-1003">Cell membrane</keyword>
<dbReference type="SUPFAM" id="SSF54236">
    <property type="entry name" value="Ubiquitin-like"/>
    <property type="match status" value="1"/>
</dbReference>
<dbReference type="InterPro" id="IPR011009">
    <property type="entry name" value="Kinase-like_dom_sf"/>
</dbReference>
<evidence type="ECO:0000259" key="23">
    <source>
        <dbReference type="PROSITE" id="PS50057"/>
    </source>
</evidence>
<protein>
    <recommendedName>
        <fullName evidence="5">non-specific protein-tyrosine kinase</fullName>
        <ecNumber evidence="5">2.7.10.2</ecNumber>
    </recommendedName>
</protein>
<evidence type="ECO:0000256" key="3">
    <source>
        <dbReference type="ARBA" id="ARBA00004413"/>
    </source>
</evidence>
<reference evidence="24" key="1">
    <citation type="submission" date="2020-03" db="EMBL/GenBank/DDBJ databases">
        <title>Relaxed selection underlies rapid genomic changes in the transitions from sociality to social parasitism in ants.</title>
        <authorList>
            <person name="Bi X."/>
        </authorList>
    </citation>
    <scope>NUCLEOTIDE SEQUENCE</scope>
    <source>
        <strain evidence="24">BGI-DK2014a</strain>
        <tissue evidence="24">Whole body</tissue>
    </source>
</reference>
<dbReference type="SMART" id="SM00295">
    <property type="entry name" value="B41"/>
    <property type="match status" value="1"/>
</dbReference>
<dbReference type="InterPro" id="IPR017441">
    <property type="entry name" value="Protein_kinase_ATP_BS"/>
</dbReference>
<gene>
    <name evidence="24" type="primary">Ptk2</name>
    <name evidence="24" type="ORF">G6Z76_0003366</name>
</gene>
<keyword evidence="8" id="KW-0597">Phosphoprotein</keyword>
<keyword evidence="14" id="KW-0727">SH2 domain</keyword>
<feature type="region of interest" description="Disordered" evidence="21">
    <location>
        <begin position="1278"/>
        <end position="1315"/>
    </location>
</feature>
<dbReference type="GO" id="GO:0005925">
    <property type="term" value="C:focal adhesion"/>
    <property type="evidence" value="ECO:0007669"/>
    <property type="project" value="UniProtKB-SubCell"/>
</dbReference>
<dbReference type="InterPro" id="IPR035963">
    <property type="entry name" value="FERM_2"/>
</dbReference>
<feature type="compositionally biased region" description="Polar residues" evidence="21">
    <location>
        <begin position="1485"/>
        <end position="1514"/>
    </location>
</feature>
<dbReference type="SUPFAM" id="SSF68993">
    <property type="entry name" value="FAT domain of focal adhesion kinase"/>
    <property type="match status" value="1"/>
</dbReference>
<dbReference type="InterPro" id="IPR008266">
    <property type="entry name" value="Tyr_kinase_AS"/>
</dbReference>
<evidence type="ECO:0000256" key="17">
    <source>
        <dbReference type="ARBA" id="ARBA00023273"/>
    </source>
</evidence>
<evidence type="ECO:0000256" key="13">
    <source>
        <dbReference type="ARBA" id="ARBA00022949"/>
    </source>
</evidence>
<evidence type="ECO:0000256" key="6">
    <source>
        <dbReference type="ARBA" id="ARBA00022475"/>
    </source>
</evidence>
<dbReference type="InterPro" id="IPR041390">
    <property type="entry name" value="FADK_N"/>
</dbReference>
<evidence type="ECO:0000313" key="25">
    <source>
        <dbReference type="Proteomes" id="UP000669903"/>
    </source>
</evidence>
<comment type="catalytic activity">
    <reaction evidence="18">
        <text>L-tyrosyl-[protein] + ATP = O-phospho-L-tyrosyl-[protein] + ADP + H(+)</text>
        <dbReference type="Rhea" id="RHEA:10596"/>
        <dbReference type="Rhea" id="RHEA-COMP:10136"/>
        <dbReference type="Rhea" id="RHEA-COMP:20101"/>
        <dbReference type="ChEBI" id="CHEBI:15378"/>
        <dbReference type="ChEBI" id="CHEBI:30616"/>
        <dbReference type="ChEBI" id="CHEBI:46858"/>
        <dbReference type="ChEBI" id="CHEBI:61978"/>
        <dbReference type="ChEBI" id="CHEBI:456216"/>
        <dbReference type="EC" id="2.7.10.2"/>
    </reaction>
</comment>
<feature type="region of interest" description="Disordered" evidence="21">
    <location>
        <begin position="710"/>
        <end position="736"/>
    </location>
</feature>
<keyword evidence="15" id="KW-0472">Membrane</keyword>
<dbReference type="CDD" id="cd13190">
    <property type="entry name" value="FERM_C_FAK1"/>
    <property type="match status" value="1"/>
</dbReference>
<dbReference type="SUPFAM" id="SSF47031">
    <property type="entry name" value="Second domain of FERM"/>
    <property type="match status" value="1"/>
</dbReference>
<feature type="compositionally biased region" description="Polar residues" evidence="21">
    <location>
        <begin position="1547"/>
        <end position="1566"/>
    </location>
</feature>
<dbReference type="Gene3D" id="1.10.510.10">
    <property type="entry name" value="Transferase(Phosphotransferase) domain 1"/>
    <property type="match status" value="1"/>
</dbReference>
<dbReference type="Gene3D" id="1.20.80.10">
    <property type="match status" value="1"/>
</dbReference>
<evidence type="ECO:0000256" key="21">
    <source>
        <dbReference type="SAM" id="MobiDB-lite"/>
    </source>
</evidence>
<dbReference type="InterPro" id="IPR036137">
    <property type="entry name" value="Focal_adhe_kin_target_dom_sf"/>
</dbReference>
<dbReference type="PROSITE" id="PS00107">
    <property type="entry name" value="PROTEIN_KINASE_ATP"/>
    <property type="match status" value="1"/>
</dbReference>
<dbReference type="InterPro" id="IPR001245">
    <property type="entry name" value="Ser-Thr/Tyr_kinase_cat_dom"/>
</dbReference>
<feature type="compositionally biased region" description="Polar residues" evidence="21">
    <location>
        <begin position="723"/>
        <end position="736"/>
    </location>
</feature>
<dbReference type="GO" id="GO:0042995">
    <property type="term" value="C:cell projection"/>
    <property type="evidence" value="ECO:0007669"/>
    <property type="project" value="UniProtKB-SubCell"/>
</dbReference>
<evidence type="ECO:0000256" key="20">
    <source>
        <dbReference type="PROSITE-ProRule" id="PRU10141"/>
    </source>
</evidence>
<keyword evidence="17" id="KW-0966">Cell projection</keyword>
<proteinExistence type="inferred from homology"/>
<evidence type="ECO:0000256" key="11">
    <source>
        <dbReference type="ARBA" id="ARBA00022777"/>
    </source>
</evidence>
<feature type="compositionally biased region" description="Polar residues" evidence="21">
    <location>
        <begin position="1278"/>
        <end position="1299"/>
    </location>
</feature>
<dbReference type="InterPro" id="IPR019749">
    <property type="entry name" value="Band_41_domain"/>
</dbReference>
<keyword evidence="13" id="KW-0965">Cell junction</keyword>
<dbReference type="InterPro" id="IPR020635">
    <property type="entry name" value="Tyr_kinase_cat_dom"/>
</dbReference>
<dbReference type="FunFam" id="3.30.200.20:FF:000194">
    <property type="entry name" value="protein-tyrosine kinase 2-beta isoform X1"/>
    <property type="match status" value="1"/>
</dbReference>
<feature type="compositionally biased region" description="Polar residues" evidence="21">
    <location>
        <begin position="1529"/>
        <end position="1540"/>
    </location>
</feature>
<evidence type="ECO:0000313" key="24">
    <source>
        <dbReference type="EMBL" id="KAG5346565.1"/>
    </source>
</evidence>
<evidence type="ECO:0000256" key="16">
    <source>
        <dbReference type="ARBA" id="ARBA00023137"/>
    </source>
</evidence>
<dbReference type="Pfam" id="PF21477">
    <property type="entry name" value="FERM_C_FAK1"/>
    <property type="match status" value="1"/>
</dbReference>
<dbReference type="EC" id="2.7.10.2" evidence="5"/>
<dbReference type="GO" id="GO:0004715">
    <property type="term" value="F:non-membrane spanning protein tyrosine kinase activity"/>
    <property type="evidence" value="ECO:0007669"/>
    <property type="project" value="UniProtKB-EC"/>
</dbReference>
<dbReference type="InterPro" id="IPR014352">
    <property type="entry name" value="FERM/acyl-CoA-bd_prot_sf"/>
</dbReference>
<evidence type="ECO:0000256" key="10">
    <source>
        <dbReference type="ARBA" id="ARBA00022741"/>
    </source>
</evidence>
<dbReference type="CDD" id="cd14473">
    <property type="entry name" value="FERM_B-lobe"/>
    <property type="match status" value="1"/>
</dbReference>
<dbReference type="Gene3D" id="3.30.200.20">
    <property type="entry name" value="Phosphorylase Kinase, domain 1"/>
    <property type="match status" value="1"/>
</dbReference>
<dbReference type="InterPro" id="IPR005189">
    <property type="entry name" value="Focal_adhesion_kin_target_dom"/>
</dbReference>
<dbReference type="InterPro" id="IPR041784">
    <property type="entry name" value="FAK1/PYK2_FERM_C"/>
</dbReference>
<dbReference type="FunFam" id="1.10.510.10:FF:000039">
    <property type="entry name" value="Focal adhesion kinase, isoform D"/>
    <property type="match status" value="1"/>
</dbReference>
<dbReference type="GO" id="GO:0008284">
    <property type="term" value="P:positive regulation of cell population proliferation"/>
    <property type="evidence" value="ECO:0007669"/>
    <property type="project" value="UniProtKB-ARBA"/>
</dbReference>
<dbReference type="SUPFAM" id="SSF50729">
    <property type="entry name" value="PH domain-like"/>
    <property type="match status" value="1"/>
</dbReference>
<dbReference type="InterPro" id="IPR000299">
    <property type="entry name" value="FERM_domain"/>
</dbReference>
<feature type="non-terminal residue" evidence="24">
    <location>
        <position position="1"/>
    </location>
</feature>
<dbReference type="Pfam" id="PF18038">
    <property type="entry name" value="FERM_N_2"/>
    <property type="match status" value="1"/>
</dbReference>
<evidence type="ECO:0000256" key="14">
    <source>
        <dbReference type="ARBA" id="ARBA00022999"/>
    </source>
</evidence>
<keyword evidence="7" id="KW-0963">Cytoplasm</keyword>
<feature type="region of interest" description="Disordered" evidence="21">
    <location>
        <begin position="1"/>
        <end position="38"/>
    </location>
</feature>
<evidence type="ECO:0000256" key="19">
    <source>
        <dbReference type="ARBA" id="ARBA00061333"/>
    </source>
</evidence>
<evidence type="ECO:0000256" key="18">
    <source>
        <dbReference type="ARBA" id="ARBA00051245"/>
    </source>
</evidence>
<dbReference type="Pfam" id="PF03623">
    <property type="entry name" value="Focal_AT"/>
    <property type="match status" value="1"/>
</dbReference>
<dbReference type="FunFam" id="1.20.80.10:FF:000004">
    <property type="entry name" value="Protein-tyrosine kinase 2-beta isoform 1"/>
    <property type="match status" value="1"/>
</dbReference>
<dbReference type="PROSITE" id="PS00109">
    <property type="entry name" value="PROTEIN_KINASE_TYR"/>
    <property type="match status" value="1"/>
</dbReference>
<dbReference type="InterPro" id="IPR029071">
    <property type="entry name" value="Ubiquitin-like_domsf"/>
</dbReference>
<evidence type="ECO:0000256" key="7">
    <source>
        <dbReference type="ARBA" id="ARBA00022490"/>
    </source>
</evidence>
<dbReference type="SMART" id="SM00219">
    <property type="entry name" value="TyrKc"/>
    <property type="match status" value="1"/>
</dbReference>
<dbReference type="GO" id="GO:0005524">
    <property type="term" value="F:ATP binding"/>
    <property type="evidence" value="ECO:0007669"/>
    <property type="project" value="UniProtKB-UniRule"/>
</dbReference>
<sequence length="1636" mass="180504">MSTGAGDGGAGSVGGVQNSGGGRNTPPHGSPTPMDKATLKVHLPNGGFNVVKFGDAIDVRGIISLVTSRLAVGTRHYRNLYAMRLHHPGSGESYWLHQDTTMYQVQEKYERKHPHCEWRYELRVRYLPQNLNDLYEKDKVTFYYYYDQVRNDYLLANHSTLDQDVAVQLCCLEIRYFFKDMPQIALDKKSNLEYLEREVGLHKFLPRSVLNGMKPKALRKLIQQHFKKVAALSELECMFKFFDLLRAHYRFDQERFICALGSSWSIPVELVIGPDLGISYMAHRGGTVPTRMAEFSQIQSIQTLVSDCKEHAKACIKLRVAGAAETLSITCSSLDQAESLADLIDGYCRLVTGSNTSLWNRKAGSWKNYPCPCKDAQPPKYRQDGASSPAEKNSSKTGTILSEDYAEIVDEEGDYSTPATRDYEIVRNQVELGEIIGEGQFGNVHKGSYKGRDDQTVAVAVKTCKVDADLATAEKFLEEAYIMQQFEHPHIIRLIGVCSEAPIWLVMELARLGEMRAYLQSNKHRLDLATLLLYTFQLSTALSYLESKKFVHRDIAARNVLVSSHSCVKLADFGLSRWVEDQSYYTASKCKLPIKWMAPESINFRRFTTSSDVWMFGVCIWEILMLGVKPFQGVKNNEVIRKLENGERLALPNHCPPRLYSLMSQCWSYEPSKRPTFKEIRETLHEILLEEKHQQQETMRRENRRVQAMSWGADDVPPPKPSRQPQNTTEQSQLAAPSTYIVAQSPEVLTQLLKDNQARGVCPSVYTTPASPFNTLAVQFQDEDQVLTTAVVSDLPFFDPVLSEPPSITTQSGDSTLSDINLDSLDSSDNTPLMSSLSISDTAVQTQSPAANRKQQKVKEMQNLYAVSSKVVGSITGDLYSPVQKFSVSSTVPSPPATASVVSAAVAGNTCGEIYGPVTSFTQSSAIVGNLSQSAGLGGNYNEDFGNFDPSSLGSSIIIPNSSSQAQFSVGDSISSSGGGSSGVVYSRNISLANVGSSTSNSECLYGPVLKFRAQNAQPQLAVAATVTATELKPVGAVGHYGQAGRSNLVVQNLQSQPIYSQNYPHQQIYSNIAQTGQQSMYLLQMPHMQNITRQNVVSQAVSYAMQHTNQQSQLSGANPIYTAHATSVSVVQAQKVHMPNYTHQAQSGISSQSQMASGVAKAANMSQVVTGVAKITTFVTPQKQDEQLTSSTDGTLSGSLISSAVSDSTVSSSSSMTEEAQQDQRNIHSQLFDNLTDNFNSGIDDEQKLLEQRLLEQQRQSEEDSRWLAREEKRLSIATSGDESASPTIPRSVTQSPSHEPHTGSLGSDKNSDKVIVVKKMEPTPTADLDRTNDKVYDCTTSVVRAVMSLSQGVQQSKADQYLELVRRVGIELRALLSSVDVLVEILPISAHREVEMAHKVLSKDMAELVSAMKLAQSYSATTLDAEYRKGMLSAAHILAMDAKNLLDVIDSIRIRYPYVDSQICQRQSNVVNRTRESTPENRICSSQSGEQFLRRSQSTERQGTTFRQSQSGDLLHRMGQSVDRSLPGSQSDFNSGNSLERRHNTVTNSLERNSTARRQMATNSLERKRPSLACNVGPINNSVNCLPMVPVTYNLVQTASPVIHPSQSITTGVNQQTVFTTNSKVTSETSINDS</sequence>
<dbReference type="GO" id="GO:0005886">
    <property type="term" value="C:plasma membrane"/>
    <property type="evidence" value="ECO:0007669"/>
    <property type="project" value="UniProtKB-SubCell"/>
</dbReference>
<dbReference type="Pfam" id="PF07714">
    <property type="entry name" value="PK_Tyr_Ser-Thr"/>
    <property type="match status" value="1"/>
</dbReference>
<dbReference type="Gene3D" id="1.20.120.330">
    <property type="entry name" value="Nucleotidyltransferases domain 2"/>
    <property type="match status" value="1"/>
</dbReference>
<dbReference type="InterPro" id="IPR011993">
    <property type="entry name" value="PH-like_dom_sf"/>
</dbReference>
<keyword evidence="25" id="KW-1185">Reference proteome</keyword>
<dbReference type="PANTHER" id="PTHR46221">
    <property type="entry name" value="FERM AND PDZ DOMAIN-CONTAINING PROTEIN FAMILY MEMBER"/>
    <property type="match status" value="1"/>
</dbReference>
<comment type="similarity">
    <text evidence="19">Belongs to the protein kinase superfamily. Tyr protein kinase family. Fes/fps subfamily.</text>
</comment>
<dbReference type="GO" id="GO:0007172">
    <property type="term" value="P:signal complex assembly"/>
    <property type="evidence" value="ECO:0007669"/>
    <property type="project" value="InterPro"/>
</dbReference>
<dbReference type="PANTHER" id="PTHR46221:SF9">
    <property type="entry name" value="NON-SPECIFIC PROTEIN-TYROSINE KINASE"/>
    <property type="match status" value="1"/>
</dbReference>
<dbReference type="GO" id="GO:0005737">
    <property type="term" value="C:cytoplasm"/>
    <property type="evidence" value="ECO:0007669"/>
    <property type="project" value="UniProtKB-SubCell"/>
</dbReference>
<name>A0A836GDC5_9HYME</name>
<feature type="non-terminal residue" evidence="24">
    <location>
        <position position="1636"/>
    </location>
</feature>
<feature type="compositionally biased region" description="Gly residues" evidence="21">
    <location>
        <begin position="1"/>
        <end position="23"/>
    </location>
</feature>
<dbReference type="CDD" id="cd05056">
    <property type="entry name" value="PTKc_FAK"/>
    <property type="match status" value="1"/>
</dbReference>
<keyword evidence="16" id="KW-0829">Tyrosine-protein kinase</keyword>
<evidence type="ECO:0000256" key="5">
    <source>
        <dbReference type="ARBA" id="ARBA00011903"/>
    </source>
</evidence>
<evidence type="ECO:0000256" key="8">
    <source>
        <dbReference type="ARBA" id="ARBA00022553"/>
    </source>
</evidence>
<dbReference type="InterPro" id="IPR000719">
    <property type="entry name" value="Prot_kinase_dom"/>
</dbReference>
<evidence type="ECO:0000256" key="4">
    <source>
        <dbReference type="ARBA" id="ARBA00004496"/>
    </source>
</evidence>
<feature type="region of interest" description="Disordered" evidence="21">
    <location>
        <begin position="1476"/>
        <end position="1568"/>
    </location>
</feature>
<dbReference type="SUPFAM" id="SSF56112">
    <property type="entry name" value="Protein kinase-like (PK-like)"/>
    <property type="match status" value="1"/>
</dbReference>
<evidence type="ECO:0000256" key="12">
    <source>
        <dbReference type="ARBA" id="ARBA00022840"/>
    </source>
</evidence>
<keyword evidence="9" id="KW-0808">Transferase</keyword>
<dbReference type="GO" id="GO:0009887">
    <property type="term" value="P:animal organ morphogenesis"/>
    <property type="evidence" value="ECO:0007669"/>
    <property type="project" value="UniProtKB-ARBA"/>
</dbReference>
<accession>A0A836GDC5</accession>
<evidence type="ECO:0000256" key="1">
    <source>
        <dbReference type="ARBA" id="ARBA00004246"/>
    </source>
</evidence>
<dbReference type="EMBL" id="JAANIC010001523">
    <property type="protein sequence ID" value="KAG5346565.1"/>
    <property type="molecule type" value="Genomic_DNA"/>
</dbReference>
<keyword evidence="10 20" id="KW-0547">Nucleotide-binding</keyword>
<evidence type="ECO:0000259" key="22">
    <source>
        <dbReference type="PROSITE" id="PS50011"/>
    </source>
</evidence>
<dbReference type="InterPro" id="IPR049385">
    <property type="entry name" value="FAK1-like_FERM_C"/>
</dbReference>
<comment type="caution">
    <text evidence="24">The sequence shown here is derived from an EMBL/GenBank/DDBJ whole genome shotgun (WGS) entry which is preliminary data.</text>
</comment>
<dbReference type="Pfam" id="PF00373">
    <property type="entry name" value="FERM_M"/>
    <property type="match status" value="1"/>
</dbReference>
<feature type="domain" description="FERM" evidence="23">
    <location>
        <begin position="37"/>
        <end position="355"/>
    </location>
</feature>
<organism evidence="24 25">
    <name type="scientific">Acromyrmex charruanus</name>
    <dbReference type="NCBI Taxonomy" id="2715315"/>
    <lineage>
        <taxon>Eukaryota</taxon>
        <taxon>Metazoa</taxon>
        <taxon>Ecdysozoa</taxon>
        <taxon>Arthropoda</taxon>
        <taxon>Hexapoda</taxon>
        <taxon>Insecta</taxon>
        <taxon>Pterygota</taxon>
        <taxon>Neoptera</taxon>
        <taxon>Endopterygota</taxon>
        <taxon>Hymenoptera</taxon>
        <taxon>Apocrita</taxon>
        <taxon>Aculeata</taxon>
        <taxon>Formicoidea</taxon>
        <taxon>Formicidae</taxon>
        <taxon>Myrmicinae</taxon>
        <taxon>Acromyrmex</taxon>
    </lineage>
</organism>
<dbReference type="PROSITE" id="PS50011">
    <property type="entry name" value="PROTEIN_KINASE_DOM"/>
    <property type="match status" value="1"/>
</dbReference>
<feature type="binding site" evidence="20">
    <location>
        <position position="462"/>
    </location>
    <ligand>
        <name>ATP</name>
        <dbReference type="ChEBI" id="CHEBI:30616"/>
    </ligand>
</feature>
<feature type="region of interest" description="Disordered" evidence="21">
    <location>
        <begin position="378"/>
        <end position="397"/>
    </location>
</feature>
<evidence type="ECO:0000256" key="15">
    <source>
        <dbReference type="ARBA" id="ARBA00023136"/>
    </source>
</evidence>
<keyword evidence="12 20" id="KW-0067">ATP-binding</keyword>
<feature type="domain" description="Protein kinase" evidence="22">
    <location>
        <begin position="430"/>
        <end position="688"/>
    </location>
</feature>
<dbReference type="InterPro" id="IPR019748">
    <property type="entry name" value="FERM_central"/>
</dbReference>
<dbReference type="Gene3D" id="3.10.20.90">
    <property type="entry name" value="Phosphatidylinositol 3-kinase Catalytic Subunit, Chain A, domain 1"/>
    <property type="match status" value="1"/>
</dbReference>
<dbReference type="Gene3D" id="2.30.29.30">
    <property type="entry name" value="Pleckstrin-homology domain (PH domain)/Phosphotyrosine-binding domain (PTB)"/>
    <property type="match status" value="1"/>
</dbReference>